<feature type="region of interest" description="Disordered" evidence="1">
    <location>
        <begin position="139"/>
        <end position="163"/>
    </location>
</feature>
<dbReference type="VEuPathDB" id="CryptoDB:Vbra_747"/>
<feature type="compositionally biased region" description="Acidic residues" evidence="1">
    <location>
        <begin position="82"/>
        <end position="103"/>
    </location>
</feature>
<feature type="region of interest" description="Disordered" evidence="1">
    <location>
        <begin position="56"/>
        <end position="103"/>
    </location>
</feature>
<dbReference type="AlphaFoldDB" id="A0A0G4FPQ5"/>
<dbReference type="Proteomes" id="UP000041254">
    <property type="component" value="Unassembled WGS sequence"/>
</dbReference>
<keyword evidence="4" id="KW-1185">Reference proteome</keyword>
<dbReference type="EMBL" id="CDMY01000477">
    <property type="protein sequence ID" value="CEM16443.1"/>
    <property type="molecule type" value="Genomic_DNA"/>
</dbReference>
<protein>
    <submittedName>
        <fullName evidence="3">Uncharacterized protein</fullName>
    </submittedName>
</protein>
<evidence type="ECO:0000313" key="3">
    <source>
        <dbReference type="EMBL" id="CEM16443.1"/>
    </source>
</evidence>
<proteinExistence type="predicted"/>
<name>A0A0G4FPQ5_VITBC</name>
<dbReference type="InParanoid" id="A0A0G4FPQ5"/>
<feature type="signal peptide" evidence="2">
    <location>
        <begin position="1"/>
        <end position="22"/>
    </location>
</feature>
<feature type="region of interest" description="Disordered" evidence="1">
    <location>
        <begin position="281"/>
        <end position="340"/>
    </location>
</feature>
<feature type="compositionally biased region" description="Basic residues" evidence="1">
    <location>
        <begin position="324"/>
        <end position="340"/>
    </location>
</feature>
<sequence>MRPLYLLPLCSCLLSSDICADGALNLLPAESTEEALADVRHLILSGRIALELQDPANATDSDSNSNTTAHDGGSAGATSFEPTEDAAEADDGEEGNADADGDAEEELWERHVKTMFFHRFLPHFNLTSADDAKRVLQWPGGSTSCSRQPPPKDQPPAPAQCSPTARRLCLPGTSSPRTASWMAKNFKLRRLTQVASGPLEGEGVMRAMGKSKRKSKSKNMGVINTKNVLVSLHAMDDSLCSSLHHGPYCAGLTQGFPIHTDGIRLFTAPSLASTVFLHAAKTPTAEQPDTKDEEEAAQPAEGSEVTGQQKKALMKMLRSMIGKAGKRPPSQRKRRQAAAM</sequence>
<reference evidence="3 4" key="1">
    <citation type="submission" date="2014-11" db="EMBL/GenBank/DDBJ databases">
        <authorList>
            <person name="Zhu J."/>
            <person name="Qi W."/>
            <person name="Song R."/>
        </authorList>
    </citation>
    <scope>NUCLEOTIDE SEQUENCE [LARGE SCALE GENOMIC DNA]</scope>
</reference>
<organism evidence="3 4">
    <name type="scientific">Vitrella brassicaformis (strain CCMP3155)</name>
    <dbReference type="NCBI Taxonomy" id="1169540"/>
    <lineage>
        <taxon>Eukaryota</taxon>
        <taxon>Sar</taxon>
        <taxon>Alveolata</taxon>
        <taxon>Colpodellida</taxon>
        <taxon>Vitrellaceae</taxon>
        <taxon>Vitrella</taxon>
    </lineage>
</organism>
<evidence type="ECO:0000256" key="2">
    <source>
        <dbReference type="SAM" id="SignalP"/>
    </source>
</evidence>
<keyword evidence="2" id="KW-0732">Signal</keyword>
<evidence type="ECO:0000313" key="4">
    <source>
        <dbReference type="Proteomes" id="UP000041254"/>
    </source>
</evidence>
<accession>A0A0G4FPQ5</accession>
<gene>
    <name evidence="3" type="ORF">Vbra_747</name>
</gene>
<feature type="compositionally biased region" description="Pro residues" evidence="1">
    <location>
        <begin position="148"/>
        <end position="158"/>
    </location>
</feature>
<evidence type="ECO:0000256" key="1">
    <source>
        <dbReference type="SAM" id="MobiDB-lite"/>
    </source>
</evidence>
<feature type="chain" id="PRO_5005188903" evidence="2">
    <location>
        <begin position="23"/>
        <end position="340"/>
    </location>
</feature>
<feature type="compositionally biased region" description="Polar residues" evidence="1">
    <location>
        <begin position="56"/>
        <end position="69"/>
    </location>
</feature>